<reference evidence="1 2" key="1">
    <citation type="submission" date="2022-06" db="EMBL/GenBank/DDBJ databases">
        <authorList>
            <person name="Xuan X."/>
        </authorList>
    </citation>
    <scope>NUCLEOTIDE SEQUENCE [LARGE SCALE GENOMIC DNA]</scope>
    <source>
        <strain evidence="1 2">2V75</strain>
    </source>
</reference>
<dbReference type="EMBL" id="JAMXIB010000002">
    <property type="protein sequence ID" value="MCO5724110.1"/>
    <property type="molecule type" value="Genomic_DNA"/>
</dbReference>
<proteinExistence type="predicted"/>
<comment type="caution">
    <text evidence="1">The sequence shown here is derived from an EMBL/GenBank/DDBJ whole genome shotgun (WGS) entry which is preliminary data.</text>
</comment>
<protein>
    <submittedName>
        <fullName evidence="1">Uncharacterized protein</fullName>
    </submittedName>
</protein>
<keyword evidence="2" id="KW-1185">Reference proteome</keyword>
<evidence type="ECO:0000313" key="1">
    <source>
        <dbReference type="EMBL" id="MCO5724110.1"/>
    </source>
</evidence>
<sequence length="147" mass="16641">MESLLTCLAKGFCYQAEFKSKPVEISFGLRETTDSPQRVEIMATTPPDFDLVRLARPGNELNEVETGTFSFKEASVHIDAIDQIPPTFGRSSIRDGSRRATVFSNVCCSHDYPCGNNDWLHHCETRTQFIVLLKALKRNKTRISRQT</sequence>
<accession>A0ABT1AWW5</accession>
<gene>
    <name evidence="1" type="ORF">NG653_04530</name>
</gene>
<dbReference type="Proteomes" id="UP001206312">
    <property type="component" value="Unassembled WGS sequence"/>
</dbReference>
<evidence type="ECO:0000313" key="2">
    <source>
        <dbReference type="Proteomes" id="UP001206312"/>
    </source>
</evidence>
<name>A0ABT1AWW5_9FLAO</name>
<organism evidence="1 2">
    <name type="scientific">Robiginitalea marina</name>
    <dbReference type="NCBI Taxonomy" id="2954105"/>
    <lineage>
        <taxon>Bacteria</taxon>
        <taxon>Pseudomonadati</taxon>
        <taxon>Bacteroidota</taxon>
        <taxon>Flavobacteriia</taxon>
        <taxon>Flavobacteriales</taxon>
        <taxon>Flavobacteriaceae</taxon>
        <taxon>Robiginitalea</taxon>
    </lineage>
</organism>